<evidence type="ECO:0000256" key="5">
    <source>
        <dbReference type="ARBA" id="ARBA00022490"/>
    </source>
</evidence>
<dbReference type="AlphaFoldDB" id="A0A1G1WMX1"/>
<dbReference type="HAMAP" id="MF_00037">
    <property type="entry name" value="MurB"/>
    <property type="match status" value="1"/>
</dbReference>
<keyword evidence="8 16" id="KW-0274">FAD</keyword>
<dbReference type="InterPro" id="IPR016167">
    <property type="entry name" value="FAD-bd_PCMH_sub1"/>
</dbReference>
<evidence type="ECO:0000256" key="6">
    <source>
        <dbReference type="ARBA" id="ARBA00022618"/>
    </source>
</evidence>
<feature type="active site" evidence="16">
    <location>
        <position position="290"/>
    </location>
</feature>
<keyword evidence="7 16" id="KW-0285">Flavoprotein</keyword>
<evidence type="ECO:0000256" key="12">
    <source>
        <dbReference type="ARBA" id="ARBA00023002"/>
    </source>
</evidence>
<comment type="caution">
    <text evidence="18">The sequence shown here is derived from an EMBL/GenBank/DDBJ whole genome shotgun (WGS) entry which is preliminary data.</text>
</comment>
<organism evidence="18 19">
    <name type="scientific">Candidatus Woykebacteria bacterium RIFCSPHIGHO2_02_FULL_43_16b</name>
    <dbReference type="NCBI Taxonomy" id="1802601"/>
    <lineage>
        <taxon>Bacteria</taxon>
        <taxon>Candidatus Woykeibacteriota</taxon>
    </lineage>
</organism>
<feature type="domain" description="FAD-binding PCMH-type" evidence="17">
    <location>
        <begin position="27"/>
        <end position="193"/>
    </location>
</feature>
<dbReference type="GO" id="GO:0071949">
    <property type="term" value="F:FAD binding"/>
    <property type="evidence" value="ECO:0007669"/>
    <property type="project" value="InterPro"/>
</dbReference>
<name>A0A1G1WMX1_9BACT</name>
<evidence type="ECO:0000256" key="10">
    <source>
        <dbReference type="ARBA" id="ARBA00022960"/>
    </source>
</evidence>
<evidence type="ECO:0000256" key="9">
    <source>
        <dbReference type="ARBA" id="ARBA00022857"/>
    </source>
</evidence>
<comment type="cofactor">
    <cofactor evidence="1 16">
        <name>FAD</name>
        <dbReference type="ChEBI" id="CHEBI:57692"/>
    </cofactor>
</comment>
<dbReference type="EC" id="1.3.1.98" evidence="16"/>
<evidence type="ECO:0000313" key="19">
    <source>
        <dbReference type="Proteomes" id="UP000177821"/>
    </source>
</evidence>
<dbReference type="InterPro" id="IPR016166">
    <property type="entry name" value="FAD-bd_PCMH"/>
</dbReference>
<dbReference type="Pfam" id="PF02873">
    <property type="entry name" value="MurB_C"/>
    <property type="match status" value="1"/>
</dbReference>
<dbReference type="SUPFAM" id="SSF56194">
    <property type="entry name" value="Uridine diphospho-N-Acetylenolpyruvylglucosamine reductase, MurB, C-terminal domain"/>
    <property type="match status" value="1"/>
</dbReference>
<evidence type="ECO:0000256" key="15">
    <source>
        <dbReference type="ARBA" id="ARBA00048914"/>
    </source>
</evidence>
<dbReference type="InterPro" id="IPR036635">
    <property type="entry name" value="MurB_C_sf"/>
</dbReference>
<evidence type="ECO:0000256" key="1">
    <source>
        <dbReference type="ARBA" id="ARBA00001974"/>
    </source>
</evidence>
<evidence type="ECO:0000256" key="14">
    <source>
        <dbReference type="ARBA" id="ARBA00023316"/>
    </source>
</evidence>
<dbReference type="PANTHER" id="PTHR21071:SF4">
    <property type="entry name" value="UDP-N-ACETYLENOLPYRUVOYLGLUCOSAMINE REDUCTASE"/>
    <property type="match status" value="1"/>
</dbReference>
<dbReference type="EMBL" id="MHCX01000035">
    <property type="protein sequence ID" value="OGY29092.1"/>
    <property type="molecule type" value="Genomic_DNA"/>
</dbReference>
<evidence type="ECO:0000256" key="3">
    <source>
        <dbReference type="ARBA" id="ARBA00004496"/>
    </source>
</evidence>
<keyword evidence="10 16" id="KW-0133">Cell shape</keyword>
<keyword evidence="11 16" id="KW-0573">Peptidoglycan synthesis</keyword>
<keyword evidence="9 16" id="KW-0521">NADP</keyword>
<comment type="catalytic activity">
    <reaction evidence="15 16">
        <text>UDP-N-acetyl-alpha-D-muramate + NADP(+) = UDP-N-acetyl-3-O-(1-carboxyvinyl)-alpha-D-glucosamine + NADPH + H(+)</text>
        <dbReference type="Rhea" id="RHEA:12248"/>
        <dbReference type="ChEBI" id="CHEBI:15378"/>
        <dbReference type="ChEBI" id="CHEBI:57783"/>
        <dbReference type="ChEBI" id="CHEBI:58349"/>
        <dbReference type="ChEBI" id="CHEBI:68483"/>
        <dbReference type="ChEBI" id="CHEBI:70757"/>
        <dbReference type="EC" id="1.3.1.98"/>
    </reaction>
</comment>
<feature type="active site" description="Proton donor" evidence="16">
    <location>
        <position position="220"/>
    </location>
</feature>
<dbReference type="PROSITE" id="PS51387">
    <property type="entry name" value="FAD_PCMH"/>
    <property type="match status" value="1"/>
</dbReference>
<evidence type="ECO:0000256" key="11">
    <source>
        <dbReference type="ARBA" id="ARBA00022984"/>
    </source>
</evidence>
<dbReference type="InterPro" id="IPR003170">
    <property type="entry name" value="MurB"/>
</dbReference>
<dbReference type="Gene3D" id="3.30.43.10">
    <property type="entry name" value="Uridine Diphospho-n-acetylenolpyruvylglucosamine Reductase, domain 2"/>
    <property type="match status" value="1"/>
</dbReference>
<dbReference type="Proteomes" id="UP000177821">
    <property type="component" value="Unassembled WGS sequence"/>
</dbReference>
<dbReference type="GO" id="GO:0009252">
    <property type="term" value="P:peptidoglycan biosynthetic process"/>
    <property type="evidence" value="ECO:0007669"/>
    <property type="project" value="UniProtKB-UniRule"/>
</dbReference>
<evidence type="ECO:0000313" key="18">
    <source>
        <dbReference type="EMBL" id="OGY29092.1"/>
    </source>
</evidence>
<proteinExistence type="inferred from homology"/>
<keyword evidence="6 16" id="KW-0132">Cell division</keyword>
<dbReference type="InterPro" id="IPR006094">
    <property type="entry name" value="Oxid_FAD_bind_N"/>
</dbReference>
<comment type="pathway">
    <text evidence="4 16">Cell wall biogenesis; peptidoglycan biosynthesis.</text>
</comment>
<dbReference type="PANTHER" id="PTHR21071">
    <property type="entry name" value="UDP-N-ACETYLENOLPYRUVOYLGLUCOSAMINE REDUCTASE"/>
    <property type="match status" value="1"/>
</dbReference>
<dbReference type="NCBIfam" id="NF010480">
    <property type="entry name" value="PRK13905.1"/>
    <property type="match status" value="1"/>
</dbReference>
<comment type="function">
    <text evidence="2 16">Cell wall formation.</text>
</comment>
<keyword evidence="13 16" id="KW-0131">Cell cycle</keyword>
<dbReference type="GO" id="GO:0008360">
    <property type="term" value="P:regulation of cell shape"/>
    <property type="evidence" value="ECO:0007669"/>
    <property type="project" value="UniProtKB-KW"/>
</dbReference>
<keyword evidence="12 16" id="KW-0560">Oxidoreductase</keyword>
<dbReference type="InterPro" id="IPR011601">
    <property type="entry name" value="MurB_C"/>
</dbReference>
<feature type="active site" evidence="16">
    <location>
        <position position="172"/>
    </location>
</feature>
<evidence type="ECO:0000256" key="13">
    <source>
        <dbReference type="ARBA" id="ARBA00023306"/>
    </source>
</evidence>
<evidence type="ECO:0000259" key="17">
    <source>
        <dbReference type="PROSITE" id="PS51387"/>
    </source>
</evidence>
<reference evidence="18 19" key="1">
    <citation type="journal article" date="2016" name="Nat. Commun.">
        <title>Thousands of microbial genomes shed light on interconnected biogeochemical processes in an aquifer system.</title>
        <authorList>
            <person name="Anantharaman K."/>
            <person name="Brown C.T."/>
            <person name="Hug L.A."/>
            <person name="Sharon I."/>
            <person name="Castelle C.J."/>
            <person name="Probst A.J."/>
            <person name="Thomas B.C."/>
            <person name="Singh A."/>
            <person name="Wilkins M.J."/>
            <person name="Karaoz U."/>
            <person name="Brodie E.L."/>
            <person name="Williams K.H."/>
            <person name="Hubbard S.S."/>
            <person name="Banfield J.F."/>
        </authorList>
    </citation>
    <scope>NUCLEOTIDE SEQUENCE [LARGE SCALE GENOMIC DNA]</scope>
</reference>
<evidence type="ECO:0000256" key="8">
    <source>
        <dbReference type="ARBA" id="ARBA00022827"/>
    </source>
</evidence>
<gene>
    <name evidence="16" type="primary">murB</name>
    <name evidence="18" type="ORF">A3J50_02295</name>
</gene>
<comment type="subcellular location">
    <subcellularLocation>
        <location evidence="3 16">Cytoplasm</location>
    </subcellularLocation>
</comment>
<dbReference type="InterPro" id="IPR036318">
    <property type="entry name" value="FAD-bd_PCMH-like_sf"/>
</dbReference>
<dbReference type="GO" id="GO:0005829">
    <property type="term" value="C:cytosol"/>
    <property type="evidence" value="ECO:0007669"/>
    <property type="project" value="TreeGrafter"/>
</dbReference>
<dbReference type="NCBIfam" id="TIGR00179">
    <property type="entry name" value="murB"/>
    <property type="match status" value="1"/>
</dbReference>
<dbReference type="Gene3D" id="3.90.78.10">
    <property type="entry name" value="UDP-N-acetylenolpyruvoylglucosamine reductase, C-terminal domain"/>
    <property type="match status" value="1"/>
</dbReference>
<dbReference type="UniPathway" id="UPA00219"/>
<protein>
    <recommendedName>
        <fullName evidence="16">UDP-N-acetylenolpyruvoylglucosamine reductase</fullName>
        <ecNumber evidence="16">1.3.1.98</ecNumber>
    </recommendedName>
    <alternativeName>
        <fullName evidence="16">UDP-N-acetylmuramate dehydrogenase</fullName>
    </alternativeName>
</protein>
<dbReference type="GO" id="GO:0071555">
    <property type="term" value="P:cell wall organization"/>
    <property type="evidence" value="ECO:0007669"/>
    <property type="project" value="UniProtKB-KW"/>
</dbReference>
<dbReference type="GO" id="GO:0051301">
    <property type="term" value="P:cell division"/>
    <property type="evidence" value="ECO:0007669"/>
    <property type="project" value="UniProtKB-KW"/>
</dbReference>
<accession>A0A1G1WMX1</accession>
<dbReference type="InterPro" id="IPR016169">
    <property type="entry name" value="FAD-bd_PCMH_sub2"/>
</dbReference>
<evidence type="ECO:0000256" key="7">
    <source>
        <dbReference type="ARBA" id="ARBA00022630"/>
    </source>
</evidence>
<dbReference type="SUPFAM" id="SSF56176">
    <property type="entry name" value="FAD-binding/transporter-associated domain-like"/>
    <property type="match status" value="1"/>
</dbReference>
<keyword evidence="5 16" id="KW-0963">Cytoplasm</keyword>
<evidence type="ECO:0000256" key="2">
    <source>
        <dbReference type="ARBA" id="ARBA00003921"/>
    </source>
</evidence>
<dbReference type="Pfam" id="PF01565">
    <property type="entry name" value="FAD_binding_4"/>
    <property type="match status" value="1"/>
</dbReference>
<evidence type="ECO:0000256" key="4">
    <source>
        <dbReference type="ARBA" id="ARBA00004752"/>
    </source>
</evidence>
<dbReference type="Gene3D" id="3.30.465.10">
    <property type="match status" value="1"/>
</dbReference>
<comment type="similarity">
    <text evidence="16">Belongs to the MurB family.</text>
</comment>
<dbReference type="GO" id="GO:0008762">
    <property type="term" value="F:UDP-N-acetylmuramate dehydrogenase activity"/>
    <property type="evidence" value="ECO:0007669"/>
    <property type="project" value="UniProtKB-UniRule"/>
</dbReference>
<evidence type="ECO:0000256" key="16">
    <source>
        <dbReference type="HAMAP-Rule" id="MF_00037"/>
    </source>
</evidence>
<sequence length="299" mass="33373">MQKLVQTLGFNRVKFDESIKDYTYMKVGGLADFLYEARSKEDLVLAVKTARELEIPFTILGLGANVLVSDKGIRGLLIVNKAHKIRFLANDYFEVESGVPMPVLIRETSDMGYSGMERMIKVPGTVGGAIYMNAGHTREKQFFGDLVASVEVLNGSNEIKKIMHKECEFAYRSSRFQQTQEIILSALLHLKKVDRSVIEENVKNILLYKINQPAGPSVGSTFRNPEGDFAGRLIDECGLKGKRVGGAKISEKHANFILNTGNATANEVKQLIELMRSKVKSKHGVDLKEEVIYLGDWNV</sequence>
<keyword evidence="14 16" id="KW-0961">Cell wall biogenesis/degradation</keyword>